<dbReference type="InterPro" id="IPR018755">
    <property type="entry name" value="Phage_Mu_Gp48"/>
</dbReference>
<dbReference type="Pfam" id="PF10076">
    <property type="entry name" value="Phage_Mu_Gp48"/>
    <property type="match status" value="1"/>
</dbReference>
<dbReference type="Proteomes" id="UP000254208">
    <property type="component" value="Unassembled WGS sequence"/>
</dbReference>
<sequence>MIPYTVEDYTKALISLAPQGLAWNWKPNSVMHAVLRGLARSYQSSDLDAIQLLSGAFPKTATVMLPEWEKTLGLPDDCAIGEMDSLPKRQGAVVSKLVSSGGQSKAYFINYAAELGYTITITEFRPARCGMSACGDPLNGEDWPFVWRVNAGDTVISYALSGVSYCGDPLRSWGNRYLECMFNKLSPPHTILQVSYLQ</sequence>
<evidence type="ECO:0000313" key="2">
    <source>
        <dbReference type="Proteomes" id="UP000254208"/>
    </source>
</evidence>
<reference evidence="1 2" key="1">
    <citation type="submission" date="2018-06" db="EMBL/GenBank/DDBJ databases">
        <authorList>
            <consortium name="Pathogen Informatics"/>
            <person name="Doyle S."/>
        </authorList>
    </citation>
    <scope>NUCLEOTIDE SEQUENCE [LARGE SCALE GENOMIC DNA]</scope>
    <source>
        <strain evidence="1 2">NCTC11801</strain>
    </source>
</reference>
<proteinExistence type="predicted"/>
<gene>
    <name evidence="1" type="ORF">NCTC11801_00587</name>
</gene>
<dbReference type="RefSeq" id="WP_115166554.1">
    <property type="nucleotide sequence ID" value="NZ_CP077317.1"/>
</dbReference>
<accession>A0A379FLK3</accession>
<protein>
    <submittedName>
        <fullName evidence="1">Uncharacterized protein conserved in bacteria (DUF2313)</fullName>
    </submittedName>
</protein>
<dbReference type="GeneID" id="93671689"/>
<evidence type="ECO:0000313" key="1">
    <source>
        <dbReference type="EMBL" id="SUC29684.1"/>
    </source>
</evidence>
<organism evidence="1 2">
    <name type="scientific">Providencia rettgeri</name>
    <dbReference type="NCBI Taxonomy" id="587"/>
    <lineage>
        <taxon>Bacteria</taxon>
        <taxon>Pseudomonadati</taxon>
        <taxon>Pseudomonadota</taxon>
        <taxon>Gammaproteobacteria</taxon>
        <taxon>Enterobacterales</taxon>
        <taxon>Morganellaceae</taxon>
        <taxon>Providencia</taxon>
    </lineage>
</organism>
<dbReference type="EMBL" id="UGTZ01000001">
    <property type="protein sequence ID" value="SUC29684.1"/>
    <property type="molecule type" value="Genomic_DNA"/>
</dbReference>
<dbReference type="AlphaFoldDB" id="A0A379FLK3"/>
<name>A0A379FLK3_PRORE</name>